<feature type="transmembrane region" description="Helical" evidence="3">
    <location>
        <begin position="1091"/>
        <end position="1109"/>
    </location>
</feature>
<dbReference type="InterPro" id="IPR011044">
    <property type="entry name" value="Quino_amine_DH_bsu"/>
</dbReference>
<dbReference type="InterPro" id="IPR024862">
    <property type="entry name" value="TRPV"/>
</dbReference>
<dbReference type="PANTHER" id="PTHR10582:SF2">
    <property type="entry name" value="INACTIVE"/>
    <property type="match status" value="1"/>
</dbReference>
<keyword evidence="3" id="KW-0472">Membrane</keyword>
<keyword evidence="1" id="KW-0677">Repeat</keyword>
<gene>
    <name evidence="4" type="ORF">EC957_002455</name>
</gene>
<dbReference type="Proteomes" id="UP000723463">
    <property type="component" value="Unassembled WGS sequence"/>
</dbReference>
<feature type="transmembrane region" description="Helical" evidence="3">
    <location>
        <begin position="1049"/>
        <end position="1071"/>
    </location>
</feature>
<dbReference type="GO" id="GO:0005216">
    <property type="term" value="F:monoatomic ion channel activity"/>
    <property type="evidence" value="ECO:0007669"/>
    <property type="project" value="InterPro"/>
</dbReference>
<feature type="transmembrane region" description="Helical" evidence="3">
    <location>
        <begin position="1010"/>
        <end position="1028"/>
    </location>
</feature>
<evidence type="ECO:0000313" key="5">
    <source>
        <dbReference type="Proteomes" id="UP000723463"/>
    </source>
</evidence>
<keyword evidence="2" id="KW-0175">Coiled coil</keyword>
<evidence type="ECO:0000256" key="1">
    <source>
        <dbReference type="ARBA" id="ARBA00022737"/>
    </source>
</evidence>
<name>A0A9P6K7Q9_9FUNG</name>
<keyword evidence="3" id="KW-0812">Transmembrane</keyword>
<keyword evidence="5" id="KW-1185">Reference proteome</keyword>
<evidence type="ECO:0008006" key="6">
    <source>
        <dbReference type="Google" id="ProtNLM"/>
    </source>
</evidence>
<dbReference type="GO" id="GO:0098703">
    <property type="term" value="P:calcium ion import across plasma membrane"/>
    <property type="evidence" value="ECO:0007669"/>
    <property type="project" value="TreeGrafter"/>
</dbReference>
<dbReference type="PANTHER" id="PTHR10582">
    <property type="entry name" value="TRANSIENT RECEPTOR POTENTIAL ION CHANNEL PROTEIN"/>
    <property type="match status" value="1"/>
</dbReference>
<organism evidence="4 5">
    <name type="scientific">Mortierella hygrophila</name>
    <dbReference type="NCBI Taxonomy" id="979708"/>
    <lineage>
        <taxon>Eukaryota</taxon>
        <taxon>Fungi</taxon>
        <taxon>Fungi incertae sedis</taxon>
        <taxon>Mucoromycota</taxon>
        <taxon>Mortierellomycotina</taxon>
        <taxon>Mortierellomycetes</taxon>
        <taxon>Mortierellales</taxon>
        <taxon>Mortierellaceae</taxon>
        <taxon>Mortierella</taxon>
    </lineage>
</organism>
<feature type="transmembrane region" description="Helical" evidence="3">
    <location>
        <begin position="1118"/>
        <end position="1142"/>
    </location>
</feature>
<dbReference type="EMBL" id="JAAAXW010000015">
    <property type="protein sequence ID" value="KAF9549884.1"/>
    <property type="molecule type" value="Genomic_DNA"/>
</dbReference>
<feature type="coiled-coil region" evidence="2">
    <location>
        <begin position="1261"/>
        <end position="1291"/>
    </location>
</feature>
<reference evidence="4" key="1">
    <citation type="journal article" date="2020" name="Fungal Divers.">
        <title>Resolving the Mortierellaceae phylogeny through synthesis of multi-gene phylogenetics and phylogenomics.</title>
        <authorList>
            <person name="Vandepol N."/>
            <person name="Liber J."/>
            <person name="Desiro A."/>
            <person name="Na H."/>
            <person name="Kennedy M."/>
            <person name="Barry K."/>
            <person name="Grigoriev I.V."/>
            <person name="Miller A.N."/>
            <person name="O'Donnell K."/>
            <person name="Stajich J.E."/>
            <person name="Bonito G."/>
        </authorList>
    </citation>
    <scope>NUCLEOTIDE SEQUENCE</scope>
    <source>
        <strain evidence="4">NRRL 2591</strain>
    </source>
</reference>
<evidence type="ECO:0000313" key="4">
    <source>
        <dbReference type="EMBL" id="KAF9549884.1"/>
    </source>
</evidence>
<feature type="transmembrane region" description="Helical" evidence="3">
    <location>
        <begin position="982"/>
        <end position="1004"/>
    </location>
</feature>
<dbReference type="GO" id="GO:0005886">
    <property type="term" value="C:plasma membrane"/>
    <property type="evidence" value="ECO:0007669"/>
    <property type="project" value="TreeGrafter"/>
</dbReference>
<keyword evidence="3" id="KW-1133">Transmembrane helix</keyword>
<feature type="transmembrane region" description="Helical" evidence="3">
    <location>
        <begin position="915"/>
        <end position="938"/>
    </location>
</feature>
<comment type="caution">
    <text evidence="4">The sequence shown here is derived from an EMBL/GenBank/DDBJ whole genome shotgun (WGS) entry which is preliminary data.</text>
</comment>
<accession>A0A9P6K7Q9</accession>
<evidence type="ECO:0000256" key="2">
    <source>
        <dbReference type="SAM" id="Coils"/>
    </source>
</evidence>
<proteinExistence type="predicted"/>
<protein>
    <recommendedName>
        <fullName evidence="6">Ion transport domain-containing protein</fullName>
    </recommendedName>
</protein>
<evidence type="ECO:0000256" key="3">
    <source>
        <dbReference type="SAM" id="Phobius"/>
    </source>
</evidence>
<dbReference type="SUPFAM" id="SSF50969">
    <property type="entry name" value="YVTN repeat-like/Quinoprotein amine dehydrogenase"/>
    <property type="match status" value="1"/>
</dbReference>
<sequence length="1304" mass="148393">MADKAENKGPVAINVVTNTNTHSIEWQISVGNLLQGLFDLVLGISPQDLDLNAVDSITVDYIYGTNQTLKRPTLRNLFATLPVGDNVLRWRLYEQIEIESGAGGAIRVILTIETWKGVSLSPGSIGLHFLELHQDSLTVYRDDPSYKKHLPFSWCIDVHLTADSPPNGTAKEIISYHFSGDGAYVALLTFSTTSQHLEVYHIDRDRPSSPLAASWVLSPYSTTVFDISVSWNATQIMALDLTGQNFTAIYTRQNSKHMIRDFATNALGPSEEQYIAHELHRNLRQYSGRGTFYVSGSLNKILKDELFVAFDGITLVKYSICGTWEEVTTITIGGPKDSIDLYPYWKEHLRGDYLVLLNTERAYVSIWNLRKKCSVTAMDIPTTASNNPYIVACLSECGWIFVMATRRHIDVYLTETWTRLGSWCLPVAEQMDVSDVYFTGESEYITVDTSSNLAPVIHPQGYVVNINTMTTVNKIHCRNLHPHSLFALDSVDRSAPILLYQTQTTLGAIPYADRVVRSFSKAATLCTDVCTSAFSPQPLSPHIFQAEVVERTVGPWDRQMKLRFISITARIPTDIAVEVMSVPLPKGSELLSLRWTLVDDHYFLVVAMSSLVLVWKIPATLDGEYELLLVKETTTDADWTICQHHQLHRHDRITNIITTTNLLDPHIHDLTGFQGGIVQLSRIFKDVDDKSKRGIIQHVVRHINHGLDSKDNSTTVLARLCASWSPEYHEHLLSFIHALFGSASFRWIPTTGMDRENNPISILIGHLNASVVVADIVEIMISYCVRQAKADSDLRFLDPVFLSLRAAVKSKYITPGLLSKAMRAFAYFPARDFRFAMDHHAFALRIFKSRERKKMLHERKNPTLYLTSKNVHRTSNERLTPHLYVASFDMLWDLDNPALAALIRFKWTQFGYAYWIYRIVFFSYIAWFYSALILTNLLSDKEGDGPMENIYNANVCLSWLFALGSARDLVVLMCLKMKPRDFVYKIVEILVAFVPSIALMAIAFSFDLDLYYFVTALSILILLLQLLFEFRVMKTVGSFLSVLWRALESVKILLAVFAYIIVAYGVVFYYLQYLACEDDKCPKIQDNNSAAFVSITMTYFMTGGMYALVEEKIKTGDWIINVIMVTFLFIVTIMLNILFGMVNHAFGNHDRTSELEWMEDRMIFMMRAENLFRWIPYLRNNEAWFPENIYYTATPQEVRDYRLESQRLANKAAAAALPLDDDNQDKTPMLNEPAENVVTTEQQALEKHQPWVEQLRVDMRAEFKEELREQLEAQKEQIAQLQAQLSEVLALLRIGSGAATSYSK</sequence>